<comment type="caution">
    <text evidence="1">The sequence shown here is derived from an EMBL/GenBank/DDBJ whole genome shotgun (WGS) entry which is preliminary data.</text>
</comment>
<gene>
    <name evidence="1" type="ORF">NDU88_007155</name>
</gene>
<evidence type="ECO:0000313" key="2">
    <source>
        <dbReference type="Proteomes" id="UP001066276"/>
    </source>
</evidence>
<organism evidence="1 2">
    <name type="scientific">Pleurodeles waltl</name>
    <name type="common">Iberian ribbed newt</name>
    <dbReference type="NCBI Taxonomy" id="8319"/>
    <lineage>
        <taxon>Eukaryota</taxon>
        <taxon>Metazoa</taxon>
        <taxon>Chordata</taxon>
        <taxon>Craniata</taxon>
        <taxon>Vertebrata</taxon>
        <taxon>Euteleostomi</taxon>
        <taxon>Amphibia</taxon>
        <taxon>Batrachia</taxon>
        <taxon>Caudata</taxon>
        <taxon>Salamandroidea</taxon>
        <taxon>Salamandridae</taxon>
        <taxon>Pleurodelinae</taxon>
        <taxon>Pleurodeles</taxon>
    </lineage>
</organism>
<accession>A0AAV7PTA0</accession>
<reference evidence="1" key="1">
    <citation type="journal article" date="2022" name="bioRxiv">
        <title>Sequencing and chromosome-scale assembly of the giantPleurodeles waltlgenome.</title>
        <authorList>
            <person name="Brown T."/>
            <person name="Elewa A."/>
            <person name="Iarovenko S."/>
            <person name="Subramanian E."/>
            <person name="Araus A.J."/>
            <person name="Petzold A."/>
            <person name="Susuki M."/>
            <person name="Suzuki K.-i.T."/>
            <person name="Hayashi T."/>
            <person name="Toyoda A."/>
            <person name="Oliveira C."/>
            <person name="Osipova E."/>
            <person name="Leigh N.D."/>
            <person name="Simon A."/>
            <person name="Yun M.H."/>
        </authorList>
    </citation>
    <scope>NUCLEOTIDE SEQUENCE</scope>
    <source>
        <strain evidence="1">20211129_DDA</strain>
        <tissue evidence="1">Liver</tissue>
    </source>
</reference>
<keyword evidence="2" id="KW-1185">Reference proteome</keyword>
<dbReference type="Proteomes" id="UP001066276">
    <property type="component" value="Chromosome 7"/>
</dbReference>
<proteinExistence type="predicted"/>
<name>A0AAV7PTA0_PLEWA</name>
<protein>
    <submittedName>
        <fullName evidence="1">Uncharacterized protein</fullName>
    </submittedName>
</protein>
<sequence length="91" mass="10516">MSGELPDEVIELDYEKEQEDDLDESHIPHWCEKEVKDVKYIGLKEVHRGSWALRKPEKLHGLQGDPHAAVQEGRCPDIQKQTPAWCQIATR</sequence>
<dbReference type="EMBL" id="JANPWB010000011">
    <property type="protein sequence ID" value="KAJ1128780.1"/>
    <property type="molecule type" value="Genomic_DNA"/>
</dbReference>
<dbReference type="AlphaFoldDB" id="A0AAV7PTA0"/>
<evidence type="ECO:0000313" key="1">
    <source>
        <dbReference type="EMBL" id="KAJ1128780.1"/>
    </source>
</evidence>